<dbReference type="Gene3D" id="1.10.3720.10">
    <property type="entry name" value="MetI-like"/>
    <property type="match status" value="1"/>
</dbReference>
<proteinExistence type="inferred from homology"/>
<dbReference type="PANTHER" id="PTHR43744">
    <property type="entry name" value="ABC TRANSPORTER PERMEASE PROTEIN MG189-RELATED-RELATED"/>
    <property type="match status" value="1"/>
</dbReference>
<dbReference type="OrthoDB" id="2063054at2"/>
<evidence type="ECO:0000313" key="11">
    <source>
        <dbReference type="EMBL" id="RRR23262.1"/>
    </source>
</evidence>
<name>A0A345YL48_9MICO</name>
<comment type="subcellular location">
    <subcellularLocation>
        <location evidence="1 7">Cell membrane</location>
        <topology evidence="1 7">Multi-pass membrane protein</topology>
    </subcellularLocation>
</comment>
<evidence type="ECO:0000259" key="9">
    <source>
        <dbReference type="PROSITE" id="PS50928"/>
    </source>
</evidence>
<feature type="transmembrane region" description="Helical" evidence="7">
    <location>
        <begin position="184"/>
        <end position="206"/>
    </location>
</feature>
<dbReference type="GO" id="GO:0055085">
    <property type="term" value="P:transmembrane transport"/>
    <property type="evidence" value="ECO:0007669"/>
    <property type="project" value="InterPro"/>
</dbReference>
<feature type="transmembrane region" description="Helical" evidence="7">
    <location>
        <begin position="148"/>
        <end position="172"/>
    </location>
</feature>
<feature type="transmembrane region" description="Helical" evidence="7">
    <location>
        <begin position="112"/>
        <end position="136"/>
    </location>
</feature>
<feature type="domain" description="ABC transmembrane type-1" evidence="9">
    <location>
        <begin position="113"/>
        <end position="302"/>
    </location>
</feature>
<dbReference type="EMBL" id="CP031356">
    <property type="protein sequence ID" value="AXK44650.1"/>
    <property type="molecule type" value="Genomic_DNA"/>
</dbReference>
<reference evidence="11 13" key="2">
    <citation type="submission" date="2018-08" db="EMBL/GenBank/DDBJ databases">
        <title>Brachybacterium saurashtrense DSM 23186.</title>
        <authorList>
            <person name="Li Y."/>
        </authorList>
    </citation>
    <scope>NUCLEOTIDE SEQUENCE [LARGE SCALE GENOMIC DNA]</scope>
    <source>
        <strain evidence="11 13">DSM 23186</strain>
    </source>
</reference>
<feature type="transmembrane region" description="Helical" evidence="7">
    <location>
        <begin position="227"/>
        <end position="248"/>
    </location>
</feature>
<feature type="compositionally biased region" description="Basic residues" evidence="8">
    <location>
        <begin position="26"/>
        <end position="35"/>
    </location>
</feature>
<dbReference type="KEGG" id="bsau:DWV08_02760"/>
<dbReference type="RefSeq" id="WP_115412404.1">
    <property type="nucleotide sequence ID" value="NZ_CP031356.1"/>
</dbReference>
<evidence type="ECO:0000313" key="10">
    <source>
        <dbReference type="EMBL" id="AXK44650.1"/>
    </source>
</evidence>
<evidence type="ECO:0000313" key="12">
    <source>
        <dbReference type="Proteomes" id="UP000254236"/>
    </source>
</evidence>
<dbReference type="Proteomes" id="UP000254236">
    <property type="component" value="Chromosome"/>
</dbReference>
<evidence type="ECO:0000313" key="13">
    <source>
        <dbReference type="Proteomes" id="UP000282185"/>
    </source>
</evidence>
<keyword evidence="6 7" id="KW-0472">Membrane</keyword>
<dbReference type="InterPro" id="IPR000515">
    <property type="entry name" value="MetI-like"/>
</dbReference>
<evidence type="ECO:0000256" key="3">
    <source>
        <dbReference type="ARBA" id="ARBA00022475"/>
    </source>
</evidence>
<dbReference type="InterPro" id="IPR035906">
    <property type="entry name" value="MetI-like_sf"/>
</dbReference>
<dbReference type="SUPFAM" id="SSF161098">
    <property type="entry name" value="MetI-like"/>
    <property type="match status" value="1"/>
</dbReference>
<evidence type="ECO:0000256" key="4">
    <source>
        <dbReference type="ARBA" id="ARBA00022692"/>
    </source>
</evidence>
<evidence type="ECO:0000256" key="5">
    <source>
        <dbReference type="ARBA" id="ARBA00022989"/>
    </source>
</evidence>
<evidence type="ECO:0000256" key="6">
    <source>
        <dbReference type="ARBA" id="ARBA00023136"/>
    </source>
</evidence>
<keyword evidence="12" id="KW-1185">Reference proteome</keyword>
<evidence type="ECO:0000256" key="8">
    <source>
        <dbReference type="SAM" id="MobiDB-lite"/>
    </source>
</evidence>
<keyword evidence="2 7" id="KW-0813">Transport</keyword>
<evidence type="ECO:0000256" key="2">
    <source>
        <dbReference type="ARBA" id="ARBA00022448"/>
    </source>
</evidence>
<evidence type="ECO:0000256" key="7">
    <source>
        <dbReference type="RuleBase" id="RU363032"/>
    </source>
</evidence>
<dbReference type="EMBL" id="QSWH01000003">
    <property type="protein sequence ID" value="RRR23262.1"/>
    <property type="molecule type" value="Genomic_DNA"/>
</dbReference>
<accession>A0A345YL48</accession>
<protein>
    <submittedName>
        <fullName evidence="11">Carbohydrate ABC transporter permease</fullName>
    </submittedName>
</protein>
<reference evidence="10 12" key="1">
    <citation type="submission" date="2018-07" db="EMBL/GenBank/DDBJ databases">
        <title>Brachybacterium saurashtrense DSM 23186 genome sequence.</title>
        <authorList>
            <person name="Guo L."/>
        </authorList>
    </citation>
    <scope>NUCLEOTIDE SEQUENCE [LARGE SCALE GENOMIC DNA]</scope>
    <source>
        <strain evidence="10 12">DSM 23186</strain>
    </source>
</reference>
<organism evidence="11 13">
    <name type="scientific">Brachybacterium saurashtrense</name>
    <dbReference type="NCBI Taxonomy" id="556288"/>
    <lineage>
        <taxon>Bacteria</taxon>
        <taxon>Bacillati</taxon>
        <taxon>Actinomycetota</taxon>
        <taxon>Actinomycetes</taxon>
        <taxon>Micrococcales</taxon>
        <taxon>Dermabacteraceae</taxon>
        <taxon>Brachybacterium</taxon>
    </lineage>
</organism>
<dbReference type="Pfam" id="PF00528">
    <property type="entry name" value="BPD_transp_1"/>
    <property type="match status" value="1"/>
</dbReference>
<comment type="similarity">
    <text evidence="7">Belongs to the binding-protein-dependent transport system permease family.</text>
</comment>
<dbReference type="PANTHER" id="PTHR43744:SF3">
    <property type="entry name" value="LACTOSE TRANSPORT SYSTEM PERMEASE PROTEIN LACG"/>
    <property type="match status" value="1"/>
</dbReference>
<dbReference type="PROSITE" id="PS50928">
    <property type="entry name" value="ABC_TM1"/>
    <property type="match status" value="1"/>
</dbReference>
<dbReference type="GO" id="GO:0005886">
    <property type="term" value="C:plasma membrane"/>
    <property type="evidence" value="ECO:0007669"/>
    <property type="project" value="UniProtKB-SubCell"/>
</dbReference>
<sequence>MSTSTHDPAPAATVAPVATGASAPQRTRRTNRPWRTKGAGGFGKPTLGGLVARYVLLVGMLLVAIGPFLWQLSTSVKGPRDDIYSFPPQLIPGDATLDNYSRVAATIPIIDYAWHSLIVAVTLAVANVVLGTLAGYALGCLTFRGKRLAMLILVSTLLLPGEVTLMSQFLTIKSLGLADTLGGVILPGLVGAINVLLMTAACRAIPKELLEAAVIDGASTWDVLRRIVWPSVRGMASVVAIFAFIGGWDDFLWPLIVLSDPAKYTLTVGMEYLNSNFGSDPRVVAAGTMIALIPIIVFFAVFQKFFFRGVEDGAVKG</sequence>
<keyword evidence="4 7" id="KW-0812">Transmembrane</keyword>
<feature type="region of interest" description="Disordered" evidence="8">
    <location>
        <begin position="1"/>
        <end position="40"/>
    </location>
</feature>
<dbReference type="Proteomes" id="UP000282185">
    <property type="component" value="Unassembled WGS sequence"/>
</dbReference>
<feature type="transmembrane region" description="Helical" evidence="7">
    <location>
        <begin position="283"/>
        <end position="302"/>
    </location>
</feature>
<evidence type="ECO:0000256" key="1">
    <source>
        <dbReference type="ARBA" id="ARBA00004651"/>
    </source>
</evidence>
<keyword evidence="5 7" id="KW-1133">Transmembrane helix</keyword>
<feature type="transmembrane region" description="Helical" evidence="7">
    <location>
        <begin position="51"/>
        <end position="70"/>
    </location>
</feature>
<feature type="compositionally biased region" description="Low complexity" evidence="8">
    <location>
        <begin position="8"/>
        <end position="24"/>
    </location>
</feature>
<keyword evidence="3" id="KW-1003">Cell membrane</keyword>
<gene>
    <name evidence="10" type="ORF">DWV08_02760</name>
    <name evidence="11" type="ORF">DXU92_07890</name>
</gene>
<dbReference type="AlphaFoldDB" id="A0A345YL48"/>
<dbReference type="CDD" id="cd06261">
    <property type="entry name" value="TM_PBP2"/>
    <property type="match status" value="1"/>
</dbReference>